<evidence type="ECO:0000313" key="1">
    <source>
        <dbReference type="EMBL" id="JAE23120.1"/>
    </source>
</evidence>
<protein>
    <submittedName>
        <fullName evidence="1">Uncharacterized protein</fullName>
    </submittedName>
</protein>
<accession>A0A0A9GDJ0</accession>
<name>A0A0A9GDJ0_ARUDO</name>
<dbReference type="EMBL" id="GBRH01174776">
    <property type="protein sequence ID" value="JAE23120.1"/>
    <property type="molecule type" value="Transcribed_RNA"/>
</dbReference>
<dbReference type="AlphaFoldDB" id="A0A0A9GDJ0"/>
<sequence length="63" mass="7196">MQRQIRFPNRNESTLLKCISDLLNETIETAINCEDSNGADRLYRNNCVITIQTSNRNYSGSIS</sequence>
<proteinExistence type="predicted"/>
<reference evidence="1" key="2">
    <citation type="journal article" date="2015" name="Data Brief">
        <title>Shoot transcriptome of the giant reed, Arundo donax.</title>
        <authorList>
            <person name="Barrero R.A."/>
            <person name="Guerrero F.D."/>
            <person name="Moolhuijzen P."/>
            <person name="Goolsby J.A."/>
            <person name="Tidwell J."/>
            <person name="Bellgard S.E."/>
            <person name="Bellgard M.I."/>
        </authorList>
    </citation>
    <scope>NUCLEOTIDE SEQUENCE</scope>
    <source>
        <tissue evidence="1">Shoot tissue taken approximately 20 cm above the soil surface</tissue>
    </source>
</reference>
<reference evidence="1" key="1">
    <citation type="submission" date="2014-09" db="EMBL/GenBank/DDBJ databases">
        <authorList>
            <person name="Magalhaes I.L.F."/>
            <person name="Oliveira U."/>
            <person name="Santos F.R."/>
            <person name="Vidigal T.H.D.A."/>
            <person name="Brescovit A.D."/>
            <person name="Santos A.J."/>
        </authorList>
    </citation>
    <scope>NUCLEOTIDE SEQUENCE</scope>
    <source>
        <tissue evidence="1">Shoot tissue taken approximately 20 cm above the soil surface</tissue>
    </source>
</reference>
<organism evidence="1">
    <name type="scientific">Arundo donax</name>
    <name type="common">Giant reed</name>
    <name type="synonym">Donax arundinaceus</name>
    <dbReference type="NCBI Taxonomy" id="35708"/>
    <lineage>
        <taxon>Eukaryota</taxon>
        <taxon>Viridiplantae</taxon>
        <taxon>Streptophyta</taxon>
        <taxon>Embryophyta</taxon>
        <taxon>Tracheophyta</taxon>
        <taxon>Spermatophyta</taxon>
        <taxon>Magnoliopsida</taxon>
        <taxon>Liliopsida</taxon>
        <taxon>Poales</taxon>
        <taxon>Poaceae</taxon>
        <taxon>PACMAD clade</taxon>
        <taxon>Arundinoideae</taxon>
        <taxon>Arundineae</taxon>
        <taxon>Arundo</taxon>
    </lineage>
</organism>